<dbReference type="Proteomes" id="UP001151760">
    <property type="component" value="Unassembled WGS sequence"/>
</dbReference>
<evidence type="ECO:0000313" key="2">
    <source>
        <dbReference type="EMBL" id="GJT43025.1"/>
    </source>
</evidence>
<accession>A0ABQ5DV06</accession>
<evidence type="ECO:0000256" key="1">
    <source>
        <dbReference type="SAM" id="MobiDB-lite"/>
    </source>
</evidence>
<gene>
    <name evidence="2" type="ORF">Tco_0951740</name>
</gene>
<comment type="caution">
    <text evidence="2">The sequence shown here is derived from an EMBL/GenBank/DDBJ whole genome shotgun (WGS) entry which is preliminary data.</text>
</comment>
<dbReference type="EMBL" id="BQNB010015695">
    <property type="protein sequence ID" value="GJT43025.1"/>
    <property type="molecule type" value="Genomic_DNA"/>
</dbReference>
<reference evidence="2" key="1">
    <citation type="journal article" date="2022" name="Int. J. Mol. Sci.">
        <title>Draft Genome of Tanacetum Coccineum: Genomic Comparison of Closely Related Tanacetum-Family Plants.</title>
        <authorList>
            <person name="Yamashiro T."/>
            <person name="Shiraishi A."/>
            <person name="Nakayama K."/>
            <person name="Satake H."/>
        </authorList>
    </citation>
    <scope>NUCLEOTIDE SEQUENCE</scope>
</reference>
<evidence type="ECO:0000313" key="3">
    <source>
        <dbReference type="Proteomes" id="UP001151760"/>
    </source>
</evidence>
<feature type="compositionally biased region" description="Basic and acidic residues" evidence="1">
    <location>
        <begin position="1"/>
        <end position="15"/>
    </location>
</feature>
<feature type="region of interest" description="Disordered" evidence="1">
    <location>
        <begin position="1"/>
        <end position="58"/>
    </location>
</feature>
<organism evidence="2 3">
    <name type="scientific">Tanacetum coccineum</name>
    <dbReference type="NCBI Taxonomy" id="301880"/>
    <lineage>
        <taxon>Eukaryota</taxon>
        <taxon>Viridiplantae</taxon>
        <taxon>Streptophyta</taxon>
        <taxon>Embryophyta</taxon>
        <taxon>Tracheophyta</taxon>
        <taxon>Spermatophyta</taxon>
        <taxon>Magnoliopsida</taxon>
        <taxon>eudicotyledons</taxon>
        <taxon>Gunneridae</taxon>
        <taxon>Pentapetalae</taxon>
        <taxon>asterids</taxon>
        <taxon>campanulids</taxon>
        <taxon>Asterales</taxon>
        <taxon>Asteraceae</taxon>
        <taxon>Asteroideae</taxon>
        <taxon>Anthemideae</taxon>
        <taxon>Anthemidinae</taxon>
        <taxon>Tanacetum</taxon>
    </lineage>
</organism>
<protein>
    <submittedName>
        <fullName evidence="2">Uncharacterized protein</fullName>
    </submittedName>
</protein>
<keyword evidence="3" id="KW-1185">Reference proteome</keyword>
<name>A0ABQ5DV06_9ASTR</name>
<feature type="compositionally biased region" description="Basic and acidic residues" evidence="1">
    <location>
        <begin position="23"/>
        <end position="35"/>
    </location>
</feature>
<sequence length="134" mass="15377">MSMPKDKTLVDKIRISDSPNEAEDVKLLMNDKTESLHNPGNPGQESNMVSSSPQERHKEGIKLMEKKWEKDPYNNKSENVFTEGMKSNSRNVIPQSFQLWITISITIELTGSDWEVMPQPTRHLTREGNLHQSK</sequence>
<proteinExistence type="predicted"/>
<reference evidence="2" key="2">
    <citation type="submission" date="2022-01" db="EMBL/GenBank/DDBJ databases">
        <authorList>
            <person name="Yamashiro T."/>
            <person name="Shiraishi A."/>
            <person name="Satake H."/>
            <person name="Nakayama K."/>
        </authorList>
    </citation>
    <scope>NUCLEOTIDE SEQUENCE</scope>
</reference>
<feature type="compositionally biased region" description="Polar residues" evidence="1">
    <location>
        <begin position="36"/>
        <end position="53"/>
    </location>
</feature>